<dbReference type="Proteomes" id="UP001500034">
    <property type="component" value="Unassembled WGS sequence"/>
</dbReference>
<dbReference type="Pfam" id="PF14310">
    <property type="entry name" value="Fn3-like"/>
    <property type="match status" value="1"/>
</dbReference>
<evidence type="ECO:0000259" key="4">
    <source>
        <dbReference type="SMART" id="SM01217"/>
    </source>
</evidence>
<evidence type="ECO:0000256" key="1">
    <source>
        <dbReference type="ARBA" id="ARBA00005336"/>
    </source>
</evidence>
<dbReference type="EMBL" id="BAABCQ010000282">
    <property type="protein sequence ID" value="GAA4015747.1"/>
    <property type="molecule type" value="Genomic_DNA"/>
</dbReference>
<name>A0ABP7SS18_9ACTN</name>
<gene>
    <name evidence="5" type="ORF">GCM10022384_68960</name>
</gene>
<dbReference type="InterPro" id="IPR050288">
    <property type="entry name" value="Cellulose_deg_GH3"/>
</dbReference>
<reference evidence="6" key="1">
    <citation type="journal article" date="2019" name="Int. J. Syst. Evol. Microbiol.">
        <title>The Global Catalogue of Microorganisms (GCM) 10K type strain sequencing project: providing services to taxonomists for standard genome sequencing and annotation.</title>
        <authorList>
            <consortium name="The Broad Institute Genomics Platform"/>
            <consortium name="The Broad Institute Genome Sequencing Center for Infectious Disease"/>
            <person name="Wu L."/>
            <person name="Ma J."/>
        </authorList>
    </citation>
    <scope>NUCLEOTIDE SEQUENCE [LARGE SCALE GENOMIC DNA]</scope>
    <source>
        <strain evidence="6">JCM 17027</strain>
    </source>
</reference>
<dbReference type="Gene3D" id="3.40.50.1700">
    <property type="entry name" value="Glycoside hydrolase family 3 C-terminal domain"/>
    <property type="match status" value="1"/>
</dbReference>
<feature type="compositionally biased region" description="Acidic residues" evidence="3">
    <location>
        <begin position="235"/>
        <end position="245"/>
    </location>
</feature>
<evidence type="ECO:0000256" key="3">
    <source>
        <dbReference type="SAM" id="MobiDB-lite"/>
    </source>
</evidence>
<comment type="caution">
    <text evidence="5">The sequence shown here is derived from an EMBL/GenBank/DDBJ whole genome shotgun (WGS) entry which is preliminary data.</text>
</comment>
<organism evidence="5 6">
    <name type="scientific">Streptomyces marokkonensis</name>
    <dbReference type="NCBI Taxonomy" id="324855"/>
    <lineage>
        <taxon>Bacteria</taxon>
        <taxon>Bacillati</taxon>
        <taxon>Actinomycetota</taxon>
        <taxon>Actinomycetes</taxon>
        <taxon>Kitasatosporales</taxon>
        <taxon>Streptomycetaceae</taxon>
        <taxon>Streptomyces</taxon>
    </lineage>
</organism>
<proteinExistence type="inferred from homology"/>
<accession>A0ABP7SS18</accession>
<evidence type="ECO:0000313" key="5">
    <source>
        <dbReference type="EMBL" id="GAA4015747.1"/>
    </source>
</evidence>
<dbReference type="PANTHER" id="PTHR42715:SF10">
    <property type="entry name" value="BETA-GLUCOSIDASE"/>
    <property type="match status" value="1"/>
</dbReference>
<dbReference type="PANTHER" id="PTHR42715">
    <property type="entry name" value="BETA-GLUCOSIDASE"/>
    <property type="match status" value="1"/>
</dbReference>
<keyword evidence="2 5" id="KW-0378">Hydrolase</keyword>
<feature type="region of interest" description="Disordered" evidence="3">
    <location>
        <begin position="229"/>
        <end position="248"/>
    </location>
</feature>
<dbReference type="SUPFAM" id="SSF52279">
    <property type="entry name" value="Beta-D-glucan exohydrolase, C-terminal domain"/>
    <property type="match status" value="1"/>
</dbReference>
<sequence length="441" mass="47013">MIGEPARTPRYQGAGSSQVTPTRLDTALECLRESAQGVRVEFAEGYGMPDDEDPAVREELAADAERLAARSDTVLLFLGLPAQEESEGFDRDHIDLPATQLALLDRVLAVNPRVAVVLSNGGVVRTSPWHERVPALVEGWLLGQGGGSALARVLYGHVNPSGRLAETIPLRLEDSPSHLSFPGEEGHVRYGEGVFVGYRGHDRRGDEVAFPFGHGLSYTSFAHSGLSAVARGGDEDKDSDGEGEGEGGWVEVRVTVTNTGDRQGREVVQIYSRAPEGSGVARPVRELRGFATVDLEAGESRDVLVEIDRADLAHYSEREGGWFVEGGTYRIEAGASSRDIRCTVDLRVEGDPSRARLTGRNTLGEWLAHPVGGPLLLDAFARGRGARSGAGADAGAGALADPVMRRFLAGMPLEVIAEFPQSPVPLSQVPALCEQVAAARG</sequence>
<protein>
    <submittedName>
        <fullName evidence="5">Glycoside hydrolase family 3 C-terminal domain-containing protein</fullName>
    </submittedName>
</protein>
<dbReference type="SMART" id="SM01217">
    <property type="entry name" value="Fn3_like"/>
    <property type="match status" value="1"/>
</dbReference>
<dbReference type="Gene3D" id="2.60.40.10">
    <property type="entry name" value="Immunoglobulins"/>
    <property type="match status" value="1"/>
</dbReference>
<dbReference type="GO" id="GO:0016787">
    <property type="term" value="F:hydrolase activity"/>
    <property type="evidence" value="ECO:0007669"/>
    <property type="project" value="UniProtKB-KW"/>
</dbReference>
<comment type="similarity">
    <text evidence="1">Belongs to the glycosyl hydrolase 3 family.</text>
</comment>
<evidence type="ECO:0000313" key="6">
    <source>
        <dbReference type="Proteomes" id="UP001500034"/>
    </source>
</evidence>
<dbReference type="InterPro" id="IPR026891">
    <property type="entry name" value="Fn3-like"/>
</dbReference>
<keyword evidence="6" id="KW-1185">Reference proteome</keyword>
<dbReference type="InterPro" id="IPR002772">
    <property type="entry name" value="Glyco_hydro_3_C"/>
</dbReference>
<dbReference type="Pfam" id="PF01915">
    <property type="entry name" value="Glyco_hydro_3_C"/>
    <property type="match status" value="1"/>
</dbReference>
<evidence type="ECO:0000256" key="2">
    <source>
        <dbReference type="ARBA" id="ARBA00022801"/>
    </source>
</evidence>
<feature type="region of interest" description="Disordered" evidence="3">
    <location>
        <begin position="1"/>
        <end position="20"/>
    </location>
</feature>
<dbReference type="InterPro" id="IPR013783">
    <property type="entry name" value="Ig-like_fold"/>
</dbReference>
<dbReference type="InterPro" id="IPR036881">
    <property type="entry name" value="Glyco_hydro_3_C_sf"/>
</dbReference>
<feature type="domain" description="Fibronectin type III-like" evidence="4">
    <location>
        <begin position="266"/>
        <end position="337"/>
    </location>
</feature>